<dbReference type="InterPro" id="IPR004307">
    <property type="entry name" value="TspO_MBR"/>
</dbReference>
<reference evidence="8" key="1">
    <citation type="journal article" date="2019" name="Int. J. Syst. Evol. Microbiol.">
        <title>The Global Catalogue of Microorganisms (GCM) 10K type strain sequencing project: providing services to taxonomists for standard genome sequencing and annotation.</title>
        <authorList>
            <consortium name="The Broad Institute Genomics Platform"/>
            <consortium name="The Broad Institute Genome Sequencing Center for Infectious Disease"/>
            <person name="Wu L."/>
            <person name="Ma J."/>
        </authorList>
    </citation>
    <scope>NUCLEOTIDE SEQUENCE [LARGE SCALE GENOMIC DNA]</scope>
    <source>
        <strain evidence="8">KCTC 19466</strain>
    </source>
</reference>
<keyword evidence="8" id="KW-1185">Reference proteome</keyword>
<evidence type="ECO:0000256" key="5">
    <source>
        <dbReference type="ARBA" id="ARBA00023136"/>
    </source>
</evidence>
<comment type="similarity">
    <text evidence="2">Belongs to the TspO/BZRP family.</text>
</comment>
<feature type="transmembrane region" description="Helical" evidence="6">
    <location>
        <begin position="217"/>
        <end position="235"/>
    </location>
</feature>
<evidence type="ECO:0000256" key="4">
    <source>
        <dbReference type="ARBA" id="ARBA00022989"/>
    </source>
</evidence>
<feature type="transmembrane region" description="Helical" evidence="6">
    <location>
        <begin position="122"/>
        <end position="140"/>
    </location>
</feature>
<gene>
    <name evidence="7" type="ORF">GCM10008096_12500</name>
</gene>
<feature type="transmembrane region" description="Helical" evidence="6">
    <location>
        <begin position="188"/>
        <end position="210"/>
    </location>
</feature>
<evidence type="ECO:0008006" key="9">
    <source>
        <dbReference type="Google" id="ProtNLM"/>
    </source>
</evidence>
<dbReference type="InterPro" id="IPR038330">
    <property type="entry name" value="TspO/MBR-related_sf"/>
</dbReference>
<dbReference type="PANTHER" id="PTHR33802:SF1">
    <property type="entry name" value="XK-RELATED PROTEIN"/>
    <property type="match status" value="1"/>
</dbReference>
<dbReference type="Proteomes" id="UP000642819">
    <property type="component" value="Unassembled WGS sequence"/>
</dbReference>
<evidence type="ECO:0000256" key="1">
    <source>
        <dbReference type="ARBA" id="ARBA00004141"/>
    </source>
</evidence>
<organism evidence="7 8">
    <name type="scientific">Zhihengliuella salsuginis</name>
    <dbReference type="NCBI Taxonomy" id="578222"/>
    <lineage>
        <taxon>Bacteria</taxon>
        <taxon>Bacillati</taxon>
        <taxon>Actinomycetota</taxon>
        <taxon>Actinomycetes</taxon>
        <taxon>Micrococcales</taxon>
        <taxon>Micrococcaceae</taxon>
        <taxon>Zhihengliuella</taxon>
    </lineage>
</organism>
<evidence type="ECO:0000313" key="8">
    <source>
        <dbReference type="Proteomes" id="UP000642819"/>
    </source>
</evidence>
<evidence type="ECO:0000256" key="2">
    <source>
        <dbReference type="ARBA" id="ARBA00007524"/>
    </source>
</evidence>
<feature type="transmembrane region" description="Helical" evidence="6">
    <location>
        <begin position="61"/>
        <end position="87"/>
    </location>
</feature>
<dbReference type="RefSeq" id="WP_229790982.1">
    <property type="nucleotide sequence ID" value="NZ_BMXK01000005.1"/>
</dbReference>
<feature type="transmembrane region" description="Helical" evidence="6">
    <location>
        <begin position="247"/>
        <end position="264"/>
    </location>
</feature>
<dbReference type="Pfam" id="PF03073">
    <property type="entry name" value="TspO_MBR"/>
    <property type="match status" value="1"/>
</dbReference>
<dbReference type="PANTHER" id="PTHR33802">
    <property type="entry name" value="SI:CH211-161H7.5-RELATED"/>
    <property type="match status" value="1"/>
</dbReference>
<keyword evidence="3 6" id="KW-0812">Transmembrane</keyword>
<sequence length="271" mass="27293">MSIDHQQAGSSTRPPALLAAVGVVCAAVVTTVVAAFGAGAGGGTSVSEAASGWFAADATPLAPATTAFSIWSVIYIGLFGYAILQLLPSRRSEPRQRGVRPWAVASMVLNALWLWAAQAGWIGASLLVIIALLAVLCVLFRRLRASAPRDVWEAVLVDGTFGLYLGWVSVAVVANTASWLGSVGAADWGWPVAAAAGVILGVVAVVGVVLASAGGRLAPGAAMAWGLAWIAVGRLEGPDADTGVAVAARAAAAVVVIATVAARVRHARAAA</sequence>
<dbReference type="Gene3D" id="1.20.1260.100">
    <property type="entry name" value="TspO/MBR protein"/>
    <property type="match status" value="1"/>
</dbReference>
<evidence type="ECO:0000256" key="3">
    <source>
        <dbReference type="ARBA" id="ARBA00022692"/>
    </source>
</evidence>
<proteinExistence type="inferred from homology"/>
<comment type="caution">
    <text evidence="7">The sequence shown here is derived from an EMBL/GenBank/DDBJ whole genome shotgun (WGS) entry which is preliminary data.</text>
</comment>
<dbReference type="EMBL" id="BMXK01000005">
    <property type="protein sequence ID" value="GHD04784.1"/>
    <property type="molecule type" value="Genomic_DNA"/>
</dbReference>
<protein>
    <recommendedName>
        <fullName evidence="9">Tryptophan-rich sensory protein</fullName>
    </recommendedName>
</protein>
<evidence type="ECO:0000256" key="6">
    <source>
        <dbReference type="SAM" id="Phobius"/>
    </source>
</evidence>
<name>A0ABQ3GHS8_9MICC</name>
<keyword evidence="4 6" id="KW-1133">Transmembrane helix</keyword>
<comment type="subcellular location">
    <subcellularLocation>
        <location evidence="1">Membrane</location>
        <topology evidence="1">Multi-pass membrane protein</topology>
    </subcellularLocation>
</comment>
<accession>A0ABQ3GHS8</accession>
<feature type="transmembrane region" description="Helical" evidence="6">
    <location>
        <begin position="99"/>
        <end position="116"/>
    </location>
</feature>
<evidence type="ECO:0000313" key="7">
    <source>
        <dbReference type="EMBL" id="GHD04784.1"/>
    </source>
</evidence>
<keyword evidence="5 6" id="KW-0472">Membrane</keyword>
<feature type="transmembrane region" description="Helical" evidence="6">
    <location>
        <begin position="161"/>
        <end position="182"/>
    </location>
</feature>
<feature type="transmembrane region" description="Helical" evidence="6">
    <location>
        <begin position="16"/>
        <end position="41"/>
    </location>
</feature>